<sequence>MVLQLQLPNNQLVRFSDNDTMTDRDERTMLTAFFHKNKIDMKCKSAIVESLEKRGNERMFVGLHHLKIFIGLTEALKRGLIKYDDNLSQCLAEAILPFHFHIRLIDHFAISSFIMVVCFSINCNFDFSPIESQLGFLSHLLHPSLPDDAGTGHAGTGHAGTGHAGTGHAGTGHAGTGHAGTGHAGTGHAGTGHAGTGHAGTGHAGTGHAGTGHAGTGHAGTGHAGTGHIPQLIPALEPEPSVGEKQ</sequence>
<evidence type="ECO:0000256" key="1">
    <source>
        <dbReference type="SAM" id="MobiDB-lite"/>
    </source>
</evidence>
<feature type="region of interest" description="Disordered" evidence="1">
    <location>
        <begin position="148"/>
        <end position="246"/>
    </location>
</feature>
<feature type="compositionally biased region" description="Gly residues" evidence="1">
    <location>
        <begin position="152"/>
        <end position="225"/>
    </location>
</feature>
<comment type="caution">
    <text evidence="2">The sequence shown here is derived from an EMBL/GenBank/DDBJ whole genome shotgun (WGS) entry which is preliminary data.</text>
</comment>
<accession>A0AA38WC41</accession>
<reference evidence="2" key="1">
    <citation type="submission" date="2023-03" db="EMBL/GenBank/DDBJ databases">
        <title>Chromosome-scale reference genome and RAD-based genetic map of yellow starthistle (Centaurea solstitialis) reveal putative structural variation and QTLs associated with invader traits.</title>
        <authorList>
            <person name="Reatini B."/>
            <person name="Cang F.A."/>
            <person name="Jiang Q."/>
            <person name="Mckibben M.T.W."/>
            <person name="Barker M.S."/>
            <person name="Rieseberg L.H."/>
            <person name="Dlugosch K.M."/>
        </authorList>
    </citation>
    <scope>NUCLEOTIDE SEQUENCE</scope>
    <source>
        <strain evidence="2">CAN-66</strain>
        <tissue evidence="2">Leaf</tissue>
    </source>
</reference>
<protein>
    <submittedName>
        <fullName evidence="2">Uncharacterized protein</fullName>
    </submittedName>
</protein>
<evidence type="ECO:0000313" key="3">
    <source>
        <dbReference type="Proteomes" id="UP001172457"/>
    </source>
</evidence>
<dbReference type="EMBL" id="JARYMX010000006">
    <property type="protein sequence ID" value="KAJ9544774.1"/>
    <property type="molecule type" value="Genomic_DNA"/>
</dbReference>
<evidence type="ECO:0000313" key="2">
    <source>
        <dbReference type="EMBL" id="KAJ9544774.1"/>
    </source>
</evidence>
<proteinExistence type="predicted"/>
<name>A0AA38WC41_9ASTR</name>
<dbReference type="AlphaFoldDB" id="A0AA38WC41"/>
<organism evidence="2 3">
    <name type="scientific">Centaurea solstitialis</name>
    <name type="common">yellow star-thistle</name>
    <dbReference type="NCBI Taxonomy" id="347529"/>
    <lineage>
        <taxon>Eukaryota</taxon>
        <taxon>Viridiplantae</taxon>
        <taxon>Streptophyta</taxon>
        <taxon>Embryophyta</taxon>
        <taxon>Tracheophyta</taxon>
        <taxon>Spermatophyta</taxon>
        <taxon>Magnoliopsida</taxon>
        <taxon>eudicotyledons</taxon>
        <taxon>Gunneridae</taxon>
        <taxon>Pentapetalae</taxon>
        <taxon>asterids</taxon>
        <taxon>campanulids</taxon>
        <taxon>Asterales</taxon>
        <taxon>Asteraceae</taxon>
        <taxon>Carduoideae</taxon>
        <taxon>Cardueae</taxon>
        <taxon>Centaureinae</taxon>
        <taxon>Centaurea</taxon>
    </lineage>
</organism>
<dbReference type="Proteomes" id="UP001172457">
    <property type="component" value="Chromosome 6"/>
</dbReference>
<gene>
    <name evidence="2" type="ORF">OSB04_024481</name>
</gene>
<keyword evidence="3" id="KW-1185">Reference proteome</keyword>